<evidence type="ECO:0000256" key="5">
    <source>
        <dbReference type="ARBA" id="ARBA00022771"/>
    </source>
</evidence>
<feature type="domain" description="C2H2-type" evidence="13">
    <location>
        <begin position="343"/>
        <end position="370"/>
    </location>
</feature>
<dbReference type="SUPFAM" id="SSF57667">
    <property type="entry name" value="beta-beta-alpha zinc fingers"/>
    <property type="match status" value="2"/>
</dbReference>
<dbReference type="Gene3D" id="3.30.160.60">
    <property type="entry name" value="Classic Zinc Finger"/>
    <property type="match status" value="2"/>
</dbReference>
<dbReference type="RefSeq" id="XP_034232841.1">
    <property type="nucleotide sequence ID" value="XM_034376950.1"/>
</dbReference>
<dbReference type="SMART" id="SM00355">
    <property type="entry name" value="ZnF_C2H2"/>
    <property type="match status" value="4"/>
</dbReference>
<comment type="subcellular location">
    <subcellularLocation>
        <location evidence="1">Nucleus</location>
    </subcellularLocation>
</comment>
<reference evidence="15" key="1">
    <citation type="submission" date="2025-08" db="UniProtKB">
        <authorList>
            <consortium name="RefSeq"/>
        </authorList>
    </citation>
    <scope>IDENTIFICATION</scope>
    <source>
        <tissue evidence="15">Total insect</tissue>
    </source>
</reference>
<keyword evidence="8" id="KW-0238">DNA-binding</keyword>
<keyword evidence="10" id="KW-0539">Nucleus</keyword>
<evidence type="ECO:0000256" key="7">
    <source>
        <dbReference type="ARBA" id="ARBA00023015"/>
    </source>
</evidence>
<dbReference type="AlphaFoldDB" id="A0A6P8Y9M1"/>
<dbReference type="KEGG" id="tpal:117640447"/>
<proteinExistence type="inferred from homology"/>
<dbReference type="OrthoDB" id="6077919at2759"/>
<keyword evidence="5 11" id="KW-0863">Zinc-finger</keyword>
<organism evidence="15">
    <name type="scientific">Thrips palmi</name>
    <name type="common">Melon thrips</name>
    <dbReference type="NCBI Taxonomy" id="161013"/>
    <lineage>
        <taxon>Eukaryota</taxon>
        <taxon>Metazoa</taxon>
        <taxon>Ecdysozoa</taxon>
        <taxon>Arthropoda</taxon>
        <taxon>Hexapoda</taxon>
        <taxon>Insecta</taxon>
        <taxon>Pterygota</taxon>
        <taxon>Neoptera</taxon>
        <taxon>Paraneoptera</taxon>
        <taxon>Thysanoptera</taxon>
        <taxon>Terebrantia</taxon>
        <taxon>Thripoidea</taxon>
        <taxon>Thripidae</taxon>
        <taxon>Thrips</taxon>
    </lineage>
</organism>
<dbReference type="PANTHER" id="PTHR16515">
    <property type="entry name" value="PR DOMAIN ZINC FINGER PROTEIN"/>
    <property type="match status" value="1"/>
</dbReference>
<evidence type="ECO:0000313" key="14">
    <source>
        <dbReference type="Proteomes" id="UP000515158"/>
    </source>
</evidence>
<dbReference type="InterPro" id="IPR050331">
    <property type="entry name" value="Zinc_finger"/>
</dbReference>
<evidence type="ECO:0000256" key="3">
    <source>
        <dbReference type="ARBA" id="ARBA00022723"/>
    </source>
</evidence>
<keyword evidence="14" id="KW-1185">Reference proteome</keyword>
<evidence type="ECO:0000313" key="15">
    <source>
        <dbReference type="RefSeq" id="XP_034232841.1"/>
    </source>
</evidence>
<feature type="domain" description="C2H2-type" evidence="13">
    <location>
        <begin position="315"/>
        <end position="342"/>
    </location>
</feature>
<dbReference type="GO" id="GO:0005634">
    <property type="term" value="C:nucleus"/>
    <property type="evidence" value="ECO:0007669"/>
    <property type="project" value="UniProtKB-SubCell"/>
</dbReference>
<gene>
    <name evidence="15" type="primary">LOC117640447</name>
</gene>
<accession>A0A6P8Y9M1</accession>
<dbReference type="InterPro" id="IPR036236">
    <property type="entry name" value="Znf_C2H2_sf"/>
</dbReference>
<dbReference type="FunFam" id="3.30.160.60:FF:001506">
    <property type="entry name" value="Zinc finger protein"/>
    <property type="match status" value="1"/>
</dbReference>
<feature type="compositionally biased region" description="Pro residues" evidence="12">
    <location>
        <begin position="190"/>
        <end position="224"/>
    </location>
</feature>
<feature type="region of interest" description="Disordered" evidence="12">
    <location>
        <begin position="166"/>
        <end position="299"/>
    </location>
</feature>
<dbReference type="PANTHER" id="PTHR16515:SF49">
    <property type="entry name" value="GASTRULA ZINC FINGER PROTEIN XLCGF49.1-LIKE-RELATED"/>
    <property type="match status" value="1"/>
</dbReference>
<dbReference type="Proteomes" id="UP000515158">
    <property type="component" value="Unplaced"/>
</dbReference>
<protein>
    <submittedName>
        <fullName evidence="15">Zinc finger protein 771-like</fullName>
    </submittedName>
</protein>
<dbReference type="PROSITE" id="PS00028">
    <property type="entry name" value="ZINC_FINGER_C2H2_1"/>
    <property type="match status" value="3"/>
</dbReference>
<evidence type="ECO:0000256" key="11">
    <source>
        <dbReference type="PROSITE-ProRule" id="PRU00042"/>
    </source>
</evidence>
<feature type="domain" description="C2H2-type" evidence="13">
    <location>
        <begin position="371"/>
        <end position="398"/>
    </location>
</feature>
<dbReference type="GeneID" id="117640447"/>
<evidence type="ECO:0000256" key="6">
    <source>
        <dbReference type="ARBA" id="ARBA00022833"/>
    </source>
</evidence>
<dbReference type="GO" id="GO:0006355">
    <property type="term" value="P:regulation of DNA-templated transcription"/>
    <property type="evidence" value="ECO:0007669"/>
    <property type="project" value="UniProtKB-ARBA"/>
</dbReference>
<dbReference type="InterPro" id="IPR013087">
    <property type="entry name" value="Znf_C2H2_type"/>
</dbReference>
<evidence type="ECO:0000256" key="4">
    <source>
        <dbReference type="ARBA" id="ARBA00022737"/>
    </source>
</evidence>
<feature type="compositionally biased region" description="Basic residues" evidence="12">
    <location>
        <begin position="230"/>
        <end position="240"/>
    </location>
</feature>
<dbReference type="PROSITE" id="PS50157">
    <property type="entry name" value="ZINC_FINGER_C2H2_2"/>
    <property type="match status" value="4"/>
</dbReference>
<evidence type="ECO:0000256" key="8">
    <source>
        <dbReference type="ARBA" id="ARBA00023125"/>
    </source>
</evidence>
<dbReference type="GO" id="GO:0003677">
    <property type="term" value="F:DNA binding"/>
    <property type="evidence" value="ECO:0007669"/>
    <property type="project" value="UniProtKB-KW"/>
</dbReference>
<comment type="similarity">
    <text evidence="2">Belongs to the krueppel C2H2-type zinc-finger protein family.</text>
</comment>
<sequence length="426" mass="47742">MVRQFRHASRPPVAAKRFRKISQVNTTFTLIVSAQLLNGTADDECLNAKTDYAPKKPAGQRRRFTRYRQACQAEAESVPTSGQILTDVEWVQSSFVRPSWAALGRSIAFPQSLPKGSDFFKPPPPWTWKVGWKRNRTVSILHEVWRGQKDQTAGSDSPARLPREATLAESWSQSPPVPQGSLDSTAQPTSPEPPVPPGPLDAPPDLDPPPNLFPSPNLDPPLPEPDSQHRLKLKVAKRKASVPGKEAASKPQADAPARRSRRRASPSATPGPSDARPAPVRKPRRRTPKSPPGSRATLATRLQMTMALVDENRDLRCSKCDIRFGSPRDLAGHLRQHNAKRPFQCDECGRSFAEYWNLRMHQFIHTGEKPFQCKVCSKKFRAKDSLRQHMTLHSGEMRYACESCGKKFKFRSSQHRHRKSCPANQS</sequence>
<evidence type="ECO:0000256" key="9">
    <source>
        <dbReference type="ARBA" id="ARBA00023163"/>
    </source>
</evidence>
<evidence type="ECO:0000256" key="2">
    <source>
        <dbReference type="ARBA" id="ARBA00006991"/>
    </source>
</evidence>
<evidence type="ECO:0000259" key="13">
    <source>
        <dbReference type="PROSITE" id="PS50157"/>
    </source>
</evidence>
<keyword evidence="6" id="KW-0862">Zinc</keyword>
<feature type="compositionally biased region" description="Low complexity" evidence="12">
    <location>
        <begin position="265"/>
        <end position="278"/>
    </location>
</feature>
<feature type="compositionally biased region" description="Basic residues" evidence="12">
    <location>
        <begin position="279"/>
        <end position="288"/>
    </location>
</feature>
<dbReference type="InParanoid" id="A0A6P8Y9M1"/>
<keyword evidence="7" id="KW-0805">Transcription regulation</keyword>
<dbReference type="Pfam" id="PF00096">
    <property type="entry name" value="zf-C2H2"/>
    <property type="match status" value="2"/>
</dbReference>
<evidence type="ECO:0000256" key="12">
    <source>
        <dbReference type="SAM" id="MobiDB-lite"/>
    </source>
</evidence>
<evidence type="ECO:0000256" key="1">
    <source>
        <dbReference type="ARBA" id="ARBA00004123"/>
    </source>
</evidence>
<evidence type="ECO:0000256" key="10">
    <source>
        <dbReference type="ARBA" id="ARBA00023242"/>
    </source>
</evidence>
<dbReference type="GO" id="GO:0008270">
    <property type="term" value="F:zinc ion binding"/>
    <property type="evidence" value="ECO:0007669"/>
    <property type="project" value="UniProtKB-KW"/>
</dbReference>
<keyword evidence="9" id="KW-0804">Transcription</keyword>
<keyword evidence="4" id="KW-0677">Repeat</keyword>
<dbReference type="FunFam" id="3.30.160.60:FF:002343">
    <property type="entry name" value="Zinc finger protein 33A"/>
    <property type="match status" value="1"/>
</dbReference>
<keyword evidence="3" id="KW-0479">Metal-binding</keyword>
<name>A0A6P8Y9M1_THRPL</name>
<feature type="domain" description="C2H2-type" evidence="13">
    <location>
        <begin position="399"/>
        <end position="426"/>
    </location>
</feature>